<dbReference type="RefSeq" id="WP_201361692.1">
    <property type="nucleotide sequence ID" value="NZ_BNJJ01000005.1"/>
</dbReference>
<dbReference type="InterPro" id="IPR010982">
    <property type="entry name" value="Lambda_DNA-bd_dom_sf"/>
</dbReference>
<keyword evidence="1" id="KW-0678">Repressor</keyword>
<dbReference type="PROSITE" id="PS50932">
    <property type="entry name" value="HTH_LACI_2"/>
    <property type="match status" value="1"/>
</dbReference>
<dbReference type="PANTHER" id="PTHR30146:SF148">
    <property type="entry name" value="HTH-TYPE TRANSCRIPTIONAL REPRESSOR PURR-RELATED"/>
    <property type="match status" value="1"/>
</dbReference>
<evidence type="ECO:0000313" key="6">
    <source>
        <dbReference type="EMBL" id="GHO84044.1"/>
    </source>
</evidence>
<dbReference type="SMART" id="SM00354">
    <property type="entry name" value="HTH_LACI"/>
    <property type="match status" value="1"/>
</dbReference>
<dbReference type="SUPFAM" id="SSF47413">
    <property type="entry name" value="lambda repressor-like DNA-binding domains"/>
    <property type="match status" value="1"/>
</dbReference>
<evidence type="ECO:0000259" key="5">
    <source>
        <dbReference type="PROSITE" id="PS50932"/>
    </source>
</evidence>
<evidence type="ECO:0000256" key="2">
    <source>
        <dbReference type="ARBA" id="ARBA00023015"/>
    </source>
</evidence>
<dbReference type="CDD" id="cd01392">
    <property type="entry name" value="HTH_LacI"/>
    <property type="match status" value="1"/>
</dbReference>
<keyword evidence="4" id="KW-0804">Transcription</keyword>
<dbReference type="InterPro" id="IPR000843">
    <property type="entry name" value="HTH_LacI"/>
</dbReference>
<organism evidence="6 7">
    <name type="scientific">Dictyobacter formicarum</name>
    <dbReference type="NCBI Taxonomy" id="2778368"/>
    <lineage>
        <taxon>Bacteria</taxon>
        <taxon>Bacillati</taxon>
        <taxon>Chloroflexota</taxon>
        <taxon>Ktedonobacteria</taxon>
        <taxon>Ktedonobacterales</taxon>
        <taxon>Dictyobacteraceae</taxon>
        <taxon>Dictyobacter</taxon>
    </lineage>
</organism>
<keyword evidence="3" id="KW-0238">DNA-binding</keyword>
<dbReference type="Proteomes" id="UP000635565">
    <property type="component" value="Unassembled WGS sequence"/>
</dbReference>
<dbReference type="Gene3D" id="3.40.50.2300">
    <property type="match status" value="2"/>
</dbReference>
<dbReference type="InterPro" id="IPR028082">
    <property type="entry name" value="Peripla_BP_I"/>
</dbReference>
<dbReference type="Pfam" id="PF13377">
    <property type="entry name" value="Peripla_BP_3"/>
    <property type="match status" value="1"/>
</dbReference>
<evidence type="ECO:0000256" key="3">
    <source>
        <dbReference type="ARBA" id="ARBA00023125"/>
    </source>
</evidence>
<keyword evidence="7" id="KW-1185">Reference proteome</keyword>
<dbReference type="CDD" id="cd06267">
    <property type="entry name" value="PBP1_LacI_sugar_binding-like"/>
    <property type="match status" value="1"/>
</dbReference>
<dbReference type="PANTHER" id="PTHR30146">
    <property type="entry name" value="LACI-RELATED TRANSCRIPTIONAL REPRESSOR"/>
    <property type="match status" value="1"/>
</dbReference>
<accession>A0ABQ3VD82</accession>
<dbReference type="SUPFAM" id="SSF53822">
    <property type="entry name" value="Periplasmic binding protein-like I"/>
    <property type="match status" value="1"/>
</dbReference>
<reference evidence="6 7" key="1">
    <citation type="journal article" date="2021" name="Int. J. Syst. Evol. Microbiol.">
        <title>Reticulibacter mediterranei gen. nov., sp. nov., within the new family Reticulibacteraceae fam. nov., and Ktedonospora formicarum gen. nov., sp. nov., Ktedonobacter robiniae sp. nov., Dictyobacter formicarum sp. nov. and Dictyobacter arantiisoli sp. nov., belonging to the class Ktedonobacteria.</title>
        <authorList>
            <person name="Yabe S."/>
            <person name="Zheng Y."/>
            <person name="Wang C.M."/>
            <person name="Sakai Y."/>
            <person name="Abe K."/>
            <person name="Yokota A."/>
            <person name="Donadio S."/>
            <person name="Cavaletti L."/>
            <person name="Monciardini P."/>
        </authorList>
    </citation>
    <scope>NUCLEOTIDE SEQUENCE [LARGE SCALE GENOMIC DNA]</scope>
    <source>
        <strain evidence="6 7">SOSP1-9</strain>
    </source>
</reference>
<protein>
    <submittedName>
        <fullName evidence="6">LacI family transcriptional regulator</fullName>
    </submittedName>
</protein>
<gene>
    <name evidence="6" type="ORF">KSZ_20500</name>
</gene>
<proteinExistence type="predicted"/>
<evidence type="ECO:0000256" key="4">
    <source>
        <dbReference type="ARBA" id="ARBA00023163"/>
    </source>
</evidence>
<dbReference type="EMBL" id="BNJJ01000005">
    <property type="protein sequence ID" value="GHO84044.1"/>
    <property type="molecule type" value="Genomic_DNA"/>
</dbReference>
<evidence type="ECO:0000256" key="1">
    <source>
        <dbReference type="ARBA" id="ARBA00022491"/>
    </source>
</evidence>
<evidence type="ECO:0000313" key="7">
    <source>
        <dbReference type="Proteomes" id="UP000635565"/>
    </source>
</evidence>
<dbReference type="Pfam" id="PF00356">
    <property type="entry name" value="LacI"/>
    <property type="match status" value="1"/>
</dbReference>
<dbReference type="Gene3D" id="1.10.260.40">
    <property type="entry name" value="lambda repressor-like DNA-binding domains"/>
    <property type="match status" value="1"/>
</dbReference>
<keyword evidence="2" id="KW-0805">Transcription regulation</keyword>
<comment type="caution">
    <text evidence="6">The sequence shown here is derived from an EMBL/GenBank/DDBJ whole genome shotgun (WGS) entry which is preliminary data.</text>
</comment>
<dbReference type="InterPro" id="IPR046335">
    <property type="entry name" value="LacI/GalR-like_sensor"/>
</dbReference>
<feature type="domain" description="HTH lacI-type" evidence="5">
    <location>
        <begin position="9"/>
        <end position="61"/>
    </location>
</feature>
<sequence>MHHHQGRRPRQGEIAVAAGVSISTVSRVLNNSEGISQTLRERVLAAAADLGYEARESTLTQIHLLMTTGTSSNDPFHTDIMNSIEATCREHDIRLTHTVIGFDTDKAQRETLLERIRQNITDGFIFMAVDDRILLEQAMGLTSQMVLLNAVHWNLQVDTLLPDNVIGPRLAVNYLTERGHRAILHATELKRSTIKSRFASYQAALQEAGIPYDPNLVLETALGPAWAYQRMKDFLATKYPPFSAVFCANDMSAMGVIRALQEANYRIPQDISIIGYDDIETAPFIVPPLTTIRIDRAALGRLAVQRLIERNAHHDLTPIHVELFSQLIERQSVAPLNEANMAD</sequence>
<name>A0ABQ3VD82_9CHLR</name>